<evidence type="ECO:0000313" key="2">
    <source>
        <dbReference type="EMBL" id="APX22809.1"/>
    </source>
</evidence>
<evidence type="ECO:0000313" key="3">
    <source>
        <dbReference type="Proteomes" id="UP000186559"/>
    </source>
</evidence>
<organism evidence="2 3">
    <name type="scientific">Salipiger profundus</name>
    <dbReference type="NCBI Taxonomy" id="1229727"/>
    <lineage>
        <taxon>Bacteria</taxon>
        <taxon>Pseudomonadati</taxon>
        <taxon>Pseudomonadota</taxon>
        <taxon>Alphaproteobacteria</taxon>
        <taxon>Rhodobacterales</taxon>
        <taxon>Roseobacteraceae</taxon>
        <taxon>Salipiger</taxon>
    </lineage>
</organism>
<keyword evidence="1" id="KW-0812">Transmembrane</keyword>
<dbReference type="OrthoDB" id="7632202at2"/>
<gene>
    <name evidence="2" type="ORF">Ga0080559_TMP2013</name>
</gene>
<dbReference type="KEGG" id="tpro:Ga0080559_TMP2013"/>
<accession>A0A1U7D3T5</accession>
<keyword evidence="3" id="KW-1185">Reference proteome</keyword>
<dbReference type="RefSeq" id="WP_076623030.1">
    <property type="nucleotide sequence ID" value="NZ_BMEW01000004.1"/>
</dbReference>
<dbReference type="EMBL" id="CP014796">
    <property type="protein sequence ID" value="APX22809.1"/>
    <property type="molecule type" value="Genomic_DNA"/>
</dbReference>
<protein>
    <submittedName>
        <fullName evidence="2">Cation/multidrug efflux pump</fullName>
    </submittedName>
</protein>
<keyword evidence="1" id="KW-0472">Membrane</keyword>
<dbReference type="AlphaFoldDB" id="A0A1U7D3T5"/>
<proteinExistence type="predicted"/>
<reference evidence="2 3" key="1">
    <citation type="submission" date="2016-03" db="EMBL/GenBank/DDBJ databases">
        <title>Deep-sea bacteria in the southern Pacific.</title>
        <authorList>
            <person name="Tang K."/>
        </authorList>
    </citation>
    <scope>NUCLEOTIDE SEQUENCE [LARGE SCALE GENOMIC DNA]</scope>
    <source>
        <strain evidence="2 3">JLT2016</strain>
    </source>
</reference>
<feature type="transmembrane region" description="Helical" evidence="1">
    <location>
        <begin position="6"/>
        <end position="26"/>
    </location>
</feature>
<sequence>MLALLRLLAICFVALTVVYVALSLWSRGVRRRRLERDWDEARGPGDRDTFVAEGLRTYDHSLRRKLILGVYLLPLCLIGLIVYLTNFH</sequence>
<dbReference type="STRING" id="1229727.Ga0080559_TMP2013"/>
<dbReference type="Proteomes" id="UP000186559">
    <property type="component" value="Chromosome"/>
</dbReference>
<keyword evidence="1" id="KW-1133">Transmembrane helix</keyword>
<evidence type="ECO:0000256" key="1">
    <source>
        <dbReference type="SAM" id="Phobius"/>
    </source>
</evidence>
<feature type="transmembrane region" description="Helical" evidence="1">
    <location>
        <begin position="66"/>
        <end position="85"/>
    </location>
</feature>
<name>A0A1U7D3T5_9RHOB</name>